<feature type="domain" description="Antitoxin SocA-like Panacea" evidence="2">
    <location>
        <begin position="37"/>
        <end position="116"/>
    </location>
</feature>
<evidence type="ECO:0000313" key="3">
    <source>
        <dbReference type="EMBL" id="PKZ14941.1"/>
    </source>
</evidence>
<organism evidence="3 4">
    <name type="scientific">Alloscardovia omnicolens</name>
    <dbReference type="NCBI Taxonomy" id="419015"/>
    <lineage>
        <taxon>Bacteria</taxon>
        <taxon>Bacillati</taxon>
        <taxon>Actinomycetota</taxon>
        <taxon>Actinomycetes</taxon>
        <taxon>Bifidobacteriales</taxon>
        <taxon>Bifidobacteriaceae</taxon>
        <taxon>Alloscardovia</taxon>
    </lineage>
</organism>
<dbReference type="InterPro" id="IPR025272">
    <property type="entry name" value="SocA_Panacea"/>
</dbReference>
<proteinExistence type="predicted"/>
<dbReference type="AlphaFoldDB" id="A0A2I1M491"/>
<name>A0A2I1M491_9BIFI</name>
<comment type="caution">
    <text evidence="3">The sequence shown here is derived from an EMBL/GenBank/DDBJ whole genome shotgun (WGS) entry which is preliminary data.</text>
</comment>
<protein>
    <submittedName>
        <fullName evidence="3">DUF4065 domain-containing protein</fullName>
    </submittedName>
</protein>
<evidence type="ECO:0000256" key="1">
    <source>
        <dbReference type="SAM" id="MobiDB-lite"/>
    </source>
</evidence>
<accession>A0A2I1M491</accession>
<sequence>MSTTVADVAAFILDNSRPMTTMKLQNWFITRRPNPFVEQDKPLVDTEFFAWINGPVSKELFNFHRGLFMIRRRDLNAPNVQTPTPEKQQIILDVLTYMGDYSANQLSERTHRESPWINTRKGLGPTELGNKPITQEAMRSFYKNNPVHIF</sequence>
<evidence type="ECO:0000313" key="4">
    <source>
        <dbReference type="Proteomes" id="UP000242263"/>
    </source>
</evidence>
<evidence type="ECO:0000259" key="2">
    <source>
        <dbReference type="Pfam" id="PF13274"/>
    </source>
</evidence>
<dbReference type="RefSeq" id="WP_049206750.1">
    <property type="nucleotide sequence ID" value="NZ_CAUPEW010000002.1"/>
</dbReference>
<gene>
    <name evidence="3" type="ORF">CYJ32_05395</name>
</gene>
<dbReference type="EMBL" id="PKGU01000003">
    <property type="protein sequence ID" value="PKZ14941.1"/>
    <property type="molecule type" value="Genomic_DNA"/>
</dbReference>
<dbReference type="Pfam" id="PF13274">
    <property type="entry name" value="SocA_Panacea"/>
    <property type="match status" value="1"/>
</dbReference>
<feature type="region of interest" description="Disordered" evidence="1">
    <location>
        <begin position="109"/>
        <end position="130"/>
    </location>
</feature>
<dbReference type="Proteomes" id="UP000242263">
    <property type="component" value="Unassembled WGS sequence"/>
</dbReference>
<reference evidence="3 4" key="1">
    <citation type="submission" date="2017-12" db="EMBL/GenBank/DDBJ databases">
        <title>Phylogenetic diversity of female urinary microbiome.</title>
        <authorList>
            <person name="Thomas-White K."/>
            <person name="Wolfe A.J."/>
        </authorList>
    </citation>
    <scope>NUCLEOTIDE SEQUENCE [LARGE SCALE GENOMIC DNA]</scope>
    <source>
        <strain evidence="3 4">UMB0064</strain>
    </source>
</reference>